<keyword evidence="3" id="KW-0004">4Fe-4S</keyword>
<accession>A0A2M8Z6P9</accession>
<proteinExistence type="inferred from homology"/>
<dbReference type="InterPro" id="IPR001989">
    <property type="entry name" value="Radical_activat_CS"/>
</dbReference>
<sequence>MGNIKHMEGINLEERTVKGIVFDIRRFSTHDGGGIRSTVFLKGCPLSCVWCHNPEGISRTVRPLYFPNKCIGCQICCSLSENSGILMTEKGIRLDITKTEDWDRIIEECPSGAILWDSARLTVEEAVEEVLRDAPFYKYGGGVTLSGGEPLLQPEFVLSFLKEMKKRNIHTAIETALHVPTETLEAVLPWLDLIYADFKIFEPEAHKKYTGVTNERIKKHIRLLLESENRDHVIIRTPMIPGLTTKDDNIAGISRFISALSKKVSYEILNYNPLGEAKYHLVDKTYCFKDNPEPYSRQDMERFAEIARSNGVNHIILEA</sequence>
<dbReference type="SFLD" id="SFLDG01118">
    <property type="entry name" value="activating_enzymes__group_2"/>
    <property type="match status" value="1"/>
</dbReference>
<evidence type="ECO:0000256" key="4">
    <source>
        <dbReference type="ARBA" id="ARBA00022691"/>
    </source>
</evidence>
<evidence type="ECO:0000313" key="11">
    <source>
        <dbReference type="Proteomes" id="UP000231092"/>
    </source>
</evidence>
<dbReference type="SUPFAM" id="SSF102114">
    <property type="entry name" value="Radical SAM enzymes"/>
    <property type="match status" value="1"/>
</dbReference>
<dbReference type="PANTHER" id="PTHR30352">
    <property type="entry name" value="PYRUVATE FORMATE-LYASE-ACTIVATING ENZYME"/>
    <property type="match status" value="1"/>
</dbReference>
<dbReference type="PROSITE" id="PS01087">
    <property type="entry name" value="RADICAL_ACTIVATING"/>
    <property type="match status" value="1"/>
</dbReference>
<dbReference type="SFLD" id="SFLDS00029">
    <property type="entry name" value="Radical_SAM"/>
    <property type="match status" value="1"/>
</dbReference>
<comment type="cofactor">
    <cofactor evidence="1">
        <name>[4Fe-4S] cluster</name>
        <dbReference type="ChEBI" id="CHEBI:49883"/>
    </cofactor>
</comment>
<dbReference type="CDD" id="cd01335">
    <property type="entry name" value="Radical_SAM"/>
    <property type="match status" value="1"/>
</dbReference>
<comment type="caution">
    <text evidence="10">The sequence shown here is derived from an EMBL/GenBank/DDBJ whole genome shotgun (WGS) entry which is preliminary data.</text>
</comment>
<dbReference type="InterPro" id="IPR040074">
    <property type="entry name" value="BssD/PflA/YjjW"/>
</dbReference>
<evidence type="ECO:0000256" key="8">
    <source>
        <dbReference type="ARBA" id="ARBA00023014"/>
    </source>
</evidence>
<evidence type="ECO:0000256" key="2">
    <source>
        <dbReference type="ARBA" id="ARBA00009777"/>
    </source>
</evidence>
<keyword evidence="10" id="KW-0670">Pyruvate</keyword>
<organism evidence="10 11">
    <name type="scientific">[Clostridium] celerecrescens 18A</name>
    <dbReference type="NCBI Taxonomy" id="1286362"/>
    <lineage>
        <taxon>Bacteria</taxon>
        <taxon>Bacillati</taxon>
        <taxon>Bacillota</taxon>
        <taxon>Clostridia</taxon>
        <taxon>Lachnospirales</taxon>
        <taxon>Lachnospiraceae</taxon>
        <taxon>Lacrimispora</taxon>
    </lineage>
</organism>
<gene>
    <name evidence="10" type="ORF">H171_2651</name>
</gene>
<dbReference type="InterPro" id="IPR034457">
    <property type="entry name" value="Organic_radical-activating"/>
</dbReference>
<name>A0A2M8Z6P9_9FIRM</name>
<keyword evidence="4" id="KW-0949">S-adenosyl-L-methionine</keyword>
<evidence type="ECO:0000256" key="7">
    <source>
        <dbReference type="ARBA" id="ARBA00023004"/>
    </source>
</evidence>
<protein>
    <submittedName>
        <fullName evidence="10">Pyruvate formate lyase activating enzyme</fullName>
    </submittedName>
</protein>
<dbReference type="RefSeq" id="WP_242976953.1">
    <property type="nucleotide sequence ID" value="NZ_PGET01000001.1"/>
</dbReference>
<dbReference type="PIRSF" id="PIRSF000371">
    <property type="entry name" value="PFL_act_enz"/>
    <property type="match status" value="1"/>
</dbReference>
<keyword evidence="6" id="KW-0560">Oxidoreductase</keyword>
<evidence type="ECO:0000256" key="1">
    <source>
        <dbReference type="ARBA" id="ARBA00001966"/>
    </source>
</evidence>
<keyword evidence="5" id="KW-0479">Metal-binding</keyword>
<evidence type="ECO:0000259" key="9">
    <source>
        <dbReference type="PROSITE" id="PS51918"/>
    </source>
</evidence>
<evidence type="ECO:0000256" key="6">
    <source>
        <dbReference type="ARBA" id="ARBA00023002"/>
    </source>
</evidence>
<dbReference type="SFLD" id="SFLDG01066">
    <property type="entry name" value="organic_radical-activating_enz"/>
    <property type="match status" value="1"/>
</dbReference>
<dbReference type="Pfam" id="PF04055">
    <property type="entry name" value="Radical_SAM"/>
    <property type="match status" value="1"/>
</dbReference>
<dbReference type="Proteomes" id="UP000231092">
    <property type="component" value="Unassembled WGS sequence"/>
</dbReference>
<dbReference type="GO" id="GO:0016491">
    <property type="term" value="F:oxidoreductase activity"/>
    <property type="evidence" value="ECO:0007669"/>
    <property type="project" value="UniProtKB-KW"/>
</dbReference>
<evidence type="ECO:0000256" key="5">
    <source>
        <dbReference type="ARBA" id="ARBA00022723"/>
    </source>
</evidence>
<keyword evidence="10" id="KW-0456">Lyase</keyword>
<comment type="similarity">
    <text evidence="2">Belongs to the organic radical-activating enzymes family.</text>
</comment>
<evidence type="ECO:0000313" key="10">
    <source>
        <dbReference type="EMBL" id="PJJ29120.1"/>
    </source>
</evidence>
<reference evidence="10 11" key="1">
    <citation type="submission" date="2017-11" db="EMBL/GenBank/DDBJ databases">
        <title>Understudied soil microbes with underappreciated capabilities: Untangling the Clostridium saccharolyticum group.</title>
        <authorList>
            <person name="Leschine S."/>
        </authorList>
    </citation>
    <scope>NUCLEOTIDE SEQUENCE [LARGE SCALE GENOMIC DNA]</scope>
    <source>
        <strain evidence="10 11">18A</strain>
    </source>
</reference>
<dbReference type="SUPFAM" id="SSF54862">
    <property type="entry name" value="4Fe-4S ferredoxins"/>
    <property type="match status" value="1"/>
</dbReference>
<dbReference type="EMBL" id="PGET01000001">
    <property type="protein sequence ID" value="PJJ29120.1"/>
    <property type="molecule type" value="Genomic_DNA"/>
</dbReference>
<dbReference type="PROSITE" id="PS51918">
    <property type="entry name" value="RADICAL_SAM"/>
    <property type="match status" value="1"/>
</dbReference>
<dbReference type="InterPro" id="IPR007197">
    <property type="entry name" value="rSAM"/>
</dbReference>
<dbReference type="GO" id="GO:0051539">
    <property type="term" value="F:4 iron, 4 sulfur cluster binding"/>
    <property type="evidence" value="ECO:0007669"/>
    <property type="project" value="UniProtKB-KW"/>
</dbReference>
<keyword evidence="7" id="KW-0408">Iron</keyword>
<feature type="domain" description="Radical SAM core" evidence="9">
    <location>
        <begin position="30"/>
        <end position="313"/>
    </location>
</feature>
<dbReference type="AlphaFoldDB" id="A0A2M8Z6P9"/>
<dbReference type="InterPro" id="IPR058240">
    <property type="entry name" value="rSAM_sf"/>
</dbReference>
<dbReference type="NCBIfam" id="TIGR02494">
    <property type="entry name" value="PFLE_PFLC"/>
    <property type="match status" value="1"/>
</dbReference>
<dbReference type="GO" id="GO:0046872">
    <property type="term" value="F:metal ion binding"/>
    <property type="evidence" value="ECO:0007669"/>
    <property type="project" value="UniProtKB-KW"/>
</dbReference>
<evidence type="ECO:0000256" key="3">
    <source>
        <dbReference type="ARBA" id="ARBA00022485"/>
    </source>
</evidence>
<keyword evidence="8" id="KW-0411">Iron-sulfur</keyword>
<dbReference type="Gene3D" id="3.20.20.70">
    <property type="entry name" value="Aldolase class I"/>
    <property type="match status" value="1"/>
</dbReference>
<dbReference type="InterPro" id="IPR013785">
    <property type="entry name" value="Aldolase_TIM"/>
</dbReference>
<dbReference type="GO" id="GO:0016829">
    <property type="term" value="F:lyase activity"/>
    <property type="evidence" value="ECO:0007669"/>
    <property type="project" value="UniProtKB-KW"/>
</dbReference>
<dbReference type="InterPro" id="IPR012839">
    <property type="entry name" value="Organic_radical_activase"/>
</dbReference>
<dbReference type="PANTHER" id="PTHR30352:SF4">
    <property type="entry name" value="PYRUVATE FORMATE-LYASE 2-ACTIVATING ENZYME"/>
    <property type="match status" value="1"/>
</dbReference>